<proteinExistence type="predicted"/>
<evidence type="ECO:0000313" key="2">
    <source>
        <dbReference type="Proteomes" id="UP001500556"/>
    </source>
</evidence>
<organism evidence="1 2">
    <name type="scientific">Pedococcus ginsenosidimutans</name>
    <dbReference type="NCBI Taxonomy" id="490570"/>
    <lineage>
        <taxon>Bacteria</taxon>
        <taxon>Bacillati</taxon>
        <taxon>Actinomycetota</taxon>
        <taxon>Actinomycetes</taxon>
        <taxon>Micrococcales</taxon>
        <taxon>Intrasporangiaceae</taxon>
        <taxon>Pedococcus</taxon>
    </lineage>
</organism>
<dbReference type="RefSeq" id="WP_345505227.1">
    <property type="nucleotide sequence ID" value="NZ_BAABLO010000013.1"/>
</dbReference>
<gene>
    <name evidence="1" type="ORF">GCM10025782_35760</name>
</gene>
<dbReference type="InterPro" id="IPR045428">
    <property type="entry name" value="EACC1"/>
</dbReference>
<reference evidence="2" key="1">
    <citation type="journal article" date="2019" name="Int. J. Syst. Evol. Microbiol.">
        <title>The Global Catalogue of Microorganisms (GCM) 10K type strain sequencing project: providing services to taxonomists for standard genome sequencing and annotation.</title>
        <authorList>
            <consortium name="The Broad Institute Genomics Platform"/>
            <consortium name="The Broad Institute Genome Sequencing Center for Infectious Disease"/>
            <person name="Wu L."/>
            <person name="Ma J."/>
        </authorList>
    </citation>
    <scope>NUCLEOTIDE SEQUENCE [LARGE SCALE GENOMIC DNA]</scope>
    <source>
        <strain evidence="2">JCM 18961</strain>
    </source>
</reference>
<protein>
    <submittedName>
        <fullName evidence="1">Uncharacterized protein</fullName>
    </submittedName>
</protein>
<keyword evidence="2" id="KW-1185">Reference proteome</keyword>
<dbReference type="Proteomes" id="UP001500556">
    <property type="component" value="Unassembled WGS sequence"/>
</dbReference>
<accession>A0ABP8YNA2</accession>
<evidence type="ECO:0000313" key="1">
    <source>
        <dbReference type="EMBL" id="GAA4733242.1"/>
    </source>
</evidence>
<sequence length="135" mass="14462">MEPMVHLTLAEGGSDPDRLDQLTRQLRDELGHLDTVDVRRPSSAAAPPGARGVDAQTVSTLAVALMGSGGLTALVTAARAWLDRGHEAPRNIRMEVDGDVLELSGATSTEQDRLVSLFLDRHERETPSWTAGAQP</sequence>
<comment type="caution">
    <text evidence="1">The sequence shown here is derived from an EMBL/GenBank/DDBJ whole genome shotgun (WGS) entry which is preliminary data.</text>
</comment>
<dbReference type="EMBL" id="BAABLO010000013">
    <property type="protein sequence ID" value="GAA4733242.1"/>
    <property type="molecule type" value="Genomic_DNA"/>
</dbReference>
<dbReference type="Pfam" id="PF19953">
    <property type="entry name" value="EACC1"/>
    <property type="match status" value="1"/>
</dbReference>
<name>A0ABP8YNA2_9MICO</name>